<reference evidence="1" key="1">
    <citation type="submission" date="2022-10" db="EMBL/GenBank/DDBJ databases">
        <title>Human gut microbiome strain richness.</title>
        <authorList>
            <person name="Chen-Liaw A."/>
        </authorList>
    </citation>
    <scope>NUCLEOTIDE SEQUENCE</scope>
    <source>
        <strain evidence="1">RTP21484st1_H8_RTP21484_190118</strain>
    </source>
</reference>
<name>A0AAW6INB0_BACOV</name>
<dbReference type="RefSeq" id="WP_151879592.1">
    <property type="nucleotide sequence ID" value="NZ_JAQNZQ010000001.1"/>
</dbReference>
<dbReference type="Proteomes" id="UP001215078">
    <property type="component" value="Unassembled WGS sequence"/>
</dbReference>
<evidence type="ECO:0000313" key="1">
    <source>
        <dbReference type="EMBL" id="MDC7961948.1"/>
    </source>
</evidence>
<dbReference type="AlphaFoldDB" id="A0AAW6INB0"/>
<protein>
    <submittedName>
        <fullName evidence="1">Uncharacterized protein</fullName>
    </submittedName>
</protein>
<comment type="caution">
    <text evidence="1">The sequence shown here is derived from an EMBL/GenBank/DDBJ whole genome shotgun (WGS) entry which is preliminary data.</text>
</comment>
<gene>
    <name evidence="1" type="ORF">PQ628_27515</name>
</gene>
<dbReference type="EMBL" id="JAQQPO010000064">
    <property type="protein sequence ID" value="MDC7961948.1"/>
    <property type="molecule type" value="Genomic_DNA"/>
</dbReference>
<sequence length="84" mass="9343">MKTVKDIKVGDVFSTERNGEKLLCTIIECRGGLFPDVLNFIARLNDDKGVISLCGLPDNDYLHFGCNFKEASRPKNGYAFVAEN</sequence>
<evidence type="ECO:0000313" key="2">
    <source>
        <dbReference type="Proteomes" id="UP001215078"/>
    </source>
</evidence>
<accession>A0AAW6INB0</accession>
<proteinExistence type="predicted"/>
<organism evidence="1 2">
    <name type="scientific">Bacteroides ovatus</name>
    <dbReference type="NCBI Taxonomy" id="28116"/>
    <lineage>
        <taxon>Bacteria</taxon>
        <taxon>Pseudomonadati</taxon>
        <taxon>Bacteroidota</taxon>
        <taxon>Bacteroidia</taxon>
        <taxon>Bacteroidales</taxon>
        <taxon>Bacteroidaceae</taxon>
        <taxon>Bacteroides</taxon>
    </lineage>
</organism>